<keyword evidence="3" id="KW-1185">Reference proteome</keyword>
<feature type="region of interest" description="Disordered" evidence="1">
    <location>
        <begin position="103"/>
        <end position="160"/>
    </location>
</feature>
<name>A0AAV7UVC4_PLEWA</name>
<accession>A0AAV7UVC4</accession>
<proteinExistence type="predicted"/>
<feature type="region of interest" description="Disordered" evidence="1">
    <location>
        <begin position="283"/>
        <end position="322"/>
    </location>
</feature>
<dbReference type="Proteomes" id="UP001066276">
    <property type="component" value="Chromosome 2_2"/>
</dbReference>
<dbReference type="AlphaFoldDB" id="A0AAV7UVC4"/>
<evidence type="ECO:0000313" key="3">
    <source>
        <dbReference type="Proteomes" id="UP001066276"/>
    </source>
</evidence>
<reference evidence="2" key="1">
    <citation type="journal article" date="2022" name="bioRxiv">
        <title>Sequencing and chromosome-scale assembly of the giantPleurodeles waltlgenome.</title>
        <authorList>
            <person name="Brown T."/>
            <person name="Elewa A."/>
            <person name="Iarovenko S."/>
            <person name="Subramanian E."/>
            <person name="Araus A.J."/>
            <person name="Petzold A."/>
            <person name="Susuki M."/>
            <person name="Suzuki K.-i.T."/>
            <person name="Hayashi T."/>
            <person name="Toyoda A."/>
            <person name="Oliveira C."/>
            <person name="Osipova E."/>
            <person name="Leigh N.D."/>
            <person name="Simon A."/>
            <person name="Yun M.H."/>
        </authorList>
    </citation>
    <scope>NUCLEOTIDE SEQUENCE</scope>
    <source>
        <strain evidence="2">20211129_DDA</strain>
        <tissue evidence="2">Liver</tissue>
    </source>
</reference>
<evidence type="ECO:0000256" key="1">
    <source>
        <dbReference type="SAM" id="MobiDB-lite"/>
    </source>
</evidence>
<feature type="compositionally biased region" description="Low complexity" evidence="1">
    <location>
        <begin position="107"/>
        <end position="123"/>
    </location>
</feature>
<gene>
    <name evidence="2" type="ORF">NDU88_002315</name>
</gene>
<feature type="compositionally biased region" description="Basic and acidic residues" evidence="1">
    <location>
        <begin position="284"/>
        <end position="294"/>
    </location>
</feature>
<protein>
    <submittedName>
        <fullName evidence="2">Uncharacterized protein</fullName>
    </submittedName>
</protein>
<organism evidence="2 3">
    <name type="scientific">Pleurodeles waltl</name>
    <name type="common">Iberian ribbed newt</name>
    <dbReference type="NCBI Taxonomy" id="8319"/>
    <lineage>
        <taxon>Eukaryota</taxon>
        <taxon>Metazoa</taxon>
        <taxon>Chordata</taxon>
        <taxon>Craniata</taxon>
        <taxon>Vertebrata</taxon>
        <taxon>Euteleostomi</taxon>
        <taxon>Amphibia</taxon>
        <taxon>Batrachia</taxon>
        <taxon>Caudata</taxon>
        <taxon>Salamandroidea</taxon>
        <taxon>Salamandridae</taxon>
        <taxon>Pleurodelinae</taxon>
        <taxon>Pleurodeles</taxon>
    </lineage>
</organism>
<feature type="compositionally biased region" description="Polar residues" evidence="1">
    <location>
        <begin position="395"/>
        <end position="408"/>
    </location>
</feature>
<comment type="caution">
    <text evidence="2">The sequence shown here is derived from an EMBL/GenBank/DDBJ whole genome shotgun (WGS) entry which is preliminary data.</text>
</comment>
<dbReference type="EMBL" id="JANPWB010000004">
    <property type="protein sequence ID" value="KAJ1193009.1"/>
    <property type="molecule type" value="Genomic_DNA"/>
</dbReference>
<sequence length="465" mass="49239">MEPSKVVMVLKVLQDEGREDLIKEGVLEEAWVGVRRLKRRSAEGVSATVAACSSPKSGKTFVKKSVEGRKVSCSPDLGAVDNASLPSVSSAMSRGRRGVYLPRRRGSSFSRRVSSGGRGAQSRPAVASAGRLGARAKGAHAQLRARSQARSPLERGVEQDLCNTEERTLAGARKMAVPSMLSQSMPVVKEKIVGKPDMVVNPGEQVELVDNREAVFNGIVCSEAGVSGASGKAYVSLDLWQPNSGEGTSGCDTSHGLGGHGVQAIYRQSGRIVGDQSLTVKVRAPSEHRHEGRVRSGAVHLTSREAAGPVEAQPSTSRSTGADWDALDEELLDYEDEVEVPVMSKKRVVVAGEVPGVVQGGHVPDHHQERSAGSLPRGEEGFVGFSRRHDGGDNSGNLSRANVSNVTRGSREFQSKVDASIQVSAVTETEGKKEVSGGNGDESLEKDESGEGGKSGALFRVGMWR</sequence>
<feature type="region of interest" description="Disordered" evidence="1">
    <location>
        <begin position="357"/>
        <end position="465"/>
    </location>
</feature>
<evidence type="ECO:0000313" key="2">
    <source>
        <dbReference type="EMBL" id="KAJ1193009.1"/>
    </source>
</evidence>